<dbReference type="InterPro" id="IPR015414">
    <property type="entry name" value="TMEM64"/>
</dbReference>
<comment type="similarity">
    <text evidence="6">Belongs to the TVP38/TMEM64 family.</text>
</comment>
<evidence type="ECO:0000256" key="4">
    <source>
        <dbReference type="ARBA" id="ARBA00022989"/>
    </source>
</evidence>
<organism evidence="8 9">
    <name type="scientific">Planococcus massiliensis</name>
    <dbReference type="NCBI Taxonomy" id="1499687"/>
    <lineage>
        <taxon>Bacteria</taxon>
        <taxon>Bacillati</taxon>
        <taxon>Bacillota</taxon>
        <taxon>Bacilli</taxon>
        <taxon>Bacillales</taxon>
        <taxon>Caryophanaceae</taxon>
        <taxon>Planococcus</taxon>
    </lineage>
</organism>
<dbReference type="PANTHER" id="PTHR12677">
    <property type="entry name" value="GOLGI APPARATUS MEMBRANE PROTEIN TVP38-RELATED"/>
    <property type="match status" value="1"/>
</dbReference>
<evidence type="ECO:0000313" key="9">
    <source>
        <dbReference type="Proteomes" id="UP000043699"/>
    </source>
</evidence>
<dbReference type="EMBL" id="CCXS01000001">
    <property type="protein sequence ID" value="CEG21759.1"/>
    <property type="molecule type" value="Genomic_DNA"/>
</dbReference>
<gene>
    <name evidence="8" type="primary">ydjZ_1</name>
    <name evidence="8" type="ORF">BN1080_00675</name>
</gene>
<dbReference type="PANTHER" id="PTHR12677:SF59">
    <property type="entry name" value="GOLGI APPARATUS MEMBRANE PROTEIN TVP38-RELATED"/>
    <property type="match status" value="1"/>
</dbReference>
<dbReference type="RefSeq" id="WP_052650515.1">
    <property type="nucleotide sequence ID" value="NZ_CCXS01000001.1"/>
</dbReference>
<proteinExistence type="inferred from homology"/>
<feature type="transmembrane region" description="Helical" evidence="6">
    <location>
        <begin position="157"/>
        <end position="177"/>
    </location>
</feature>
<feature type="transmembrane region" description="Helical" evidence="6">
    <location>
        <begin position="84"/>
        <end position="101"/>
    </location>
</feature>
<name>A0A098EHH6_9BACL</name>
<feature type="transmembrane region" description="Helical" evidence="6">
    <location>
        <begin position="189"/>
        <end position="207"/>
    </location>
</feature>
<sequence>MSNRKFSKVFLWLAAILGVGAVYWISRSVFQLDAQAVRSWILSFGVAAPLIYIAVYTVRPLVLFPASILSIAGGLAFGPWMGTFYTIIGASLGAMLSFVLAKKIGVRLGKKEWPENRKKIQTQMERNGFFYVLALRLFPGFSFDLVSYSAAIAKVRFVPFSIATIIGIIPGTFALNFVGSSFISGNPAIITGAIAVFIVLTSGLALLRNRWKRTEGTADRM</sequence>
<dbReference type="OrthoDB" id="9812980at2"/>
<comment type="subcellular location">
    <subcellularLocation>
        <location evidence="1 6">Cell membrane</location>
        <topology evidence="1 6">Multi-pass membrane protein</topology>
    </subcellularLocation>
</comment>
<dbReference type="STRING" id="1499687.BN1080_00675"/>
<dbReference type="GO" id="GO:0005886">
    <property type="term" value="C:plasma membrane"/>
    <property type="evidence" value="ECO:0007669"/>
    <property type="project" value="UniProtKB-SubCell"/>
</dbReference>
<evidence type="ECO:0000256" key="5">
    <source>
        <dbReference type="ARBA" id="ARBA00023136"/>
    </source>
</evidence>
<evidence type="ECO:0000259" key="7">
    <source>
        <dbReference type="Pfam" id="PF09335"/>
    </source>
</evidence>
<keyword evidence="3 6" id="KW-0812">Transmembrane</keyword>
<evidence type="ECO:0000256" key="2">
    <source>
        <dbReference type="ARBA" id="ARBA00022475"/>
    </source>
</evidence>
<evidence type="ECO:0000313" key="8">
    <source>
        <dbReference type="EMBL" id="CEG21759.1"/>
    </source>
</evidence>
<dbReference type="AlphaFoldDB" id="A0A098EHH6"/>
<evidence type="ECO:0000256" key="6">
    <source>
        <dbReference type="RuleBase" id="RU366058"/>
    </source>
</evidence>
<dbReference type="Pfam" id="PF09335">
    <property type="entry name" value="VTT_dom"/>
    <property type="match status" value="1"/>
</dbReference>
<keyword evidence="2 6" id="KW-1003">Cell membrane</keyword>
<feature type="transmembrane region" description="Helical" evidence="6">
    <location>
        <begin position="37"/>
        <end position="54"/>
    </location>
</feature>
<keyword evidence="4 6" id="KW-1133">Transmembrane helix</keyword>
<dbReference type="Proteomes" id="UP000043699">
    <property type="component" value="Unassembled WGS sequence"/>
</dbReference>
<keyword evidence="5 6" id="KW-0472">Membrane</keyword>
<dbReference type="InterPro" id="IPR032816">
    <property type="entry name" value="VTT_dom"/>
</dbReference>
<accession>A0A098EHH6</accession>
<evidence type="ECO:0000256" key="3">
    <source>
        <dbReference type="ARBA" id="ARBA00022692"/>
    </source>
</evidence>
<feature type="transmembrane region" description="Helical" evidence="6">
    <location>
        <begin position="9"/>
        <end position="25"/>
    </location>
</feature>
<protein>
    <recommendedName>
        <fullName evidence="6">TVP38/TMEM64 family membrane protein</fullName>
    </recommendedName>
</protein>
<evidence type="ECO:0000256" key="1">
    <source>
        <dbReference type="ARBA" id="ARBA00004651"/>
    </source>
</evidence>
<reference evidence="8 9" key="1">
    <citation type="submission" date="2014-09" db="EMBL/GenBank/DDBJ databases">
        <authorList>
            <person name="Urmite Genomes Urmite Genomes"/>
        </authorList>
    </citation>
    <scope>NUCLEOTIDE SEQUENCE [LARGE SCALE GENOMIC DNA]</scope>
    <source>
        <strain evidence="8 9">ES2</strain>
    </source>
</reference>
<keyword evidence="9" id="KW-1185">Reference proteome</keyword>
<feature type="domain" description="VTT" evidence="7">
    <location>
        <begin position="64"/>
        <end position="180"/>
    </location>
</feature>